<evidence type="ECO:0000313" key="13">
    <source>
        <dbReference type="EMBL" id="HEW46534.1"/>
    </source>
</evidence>
<sequence>MLERYELLREYEGPAYLKEYDYEKLQRLAEEVRDYIIEVTAQRGGHVAPSLGAVELTIALLRVFDPPKDIVVWDIGHQAYPWKILTDRKDTFPTLRQFGGISGFLRREESPFDAFGAGHSSTSISAALGFRKALDLMGDQERYVVAVIGDGAMTAGMAFEALNNAGHLRPDRFIVILNDNEMSISPNVGAISTYLGKILSGHFVQETRQRVKRLLEHLGSPALRVMKLTEEFLKGLLSPGVLFEELGFNYIGPIDGHDLPALEKTLENLKHVKGPVLLHIYTKKGKGYKPAENDPVTWHGVAPYKRESGEFIKKPSPPTWTSVFGKAIVELAERDPHVVVITPAMKEGSGLVEFSQKFPDRFFDVGIAEQHACTFAGGLAAGGLKPVACYYSTFLQRAYDQVIHDIALQNLPVVFAIDRGGLVGDDGPTHHGVFDLSYLRCIPNMVVSAPKDEQELRDLLYTALQHNGPFAIRYPRGPAYGVPTEGFRLLKVGSWEVLKDGKDGVILAVGYPVYQALEASQELLKEGLDFAVVNARFVKPMDEELLEKLAQNYELFITVEDNVIMGGFGSGVLEWLAKRGYTKRVLNLGIPDRFIEHGNQNLLRNLVGIDAKGIKERILEFVKGGIFIR</sequence>
<comment type="similarity">
    <text evidence="2 11">Belongs to the transketolase family. DXPS subfamily.</text>
</comment>
<dbReference type="GO" id="GO:0009228">
    <property type="term" value="P:thiamine biosynthetic process"/>
    <property type="evidence" value="ECO:0007669"/>
    <property type="project" value="UniProtKB-UniRule"/>
</dbReference>
<dbReference type="CDD" id="cd07033">
    <property type="entry name" value="TPP_PYR_DXS_TK_like"/>
    <property type="match status" value="1"/>
</dbReference>
<dbReference type="InterPro" id="IPR005477">
    <property type="entry name" value="Dxylulose-5-P_synthase"/>
</dbReference>
<dbReference type="InterPro" id="IPR033248">
    <property type="entry name" value="Transketolase_C"/>
</dbReference>
<dbReference type="SMART" id="SM00861">
    <property type="entry name" value="Transket_pyr"/>
    <property type="match status" value="1"/>
</dbReference>
<keyword evidence="9 11" id="KW-0414">Isoprene biosynthesis</keyword>
<keyword evidence="8 11" id="KW-0786">Thiamine pyrophosphate</keyword>
<dbReference type="SUPFAM" id="SSF52518">
    <property type="entry name" value="Thiamin diphosphate-binding fold (THDP-binding)"/>
    <property type="match status" value="2"/>
</dbReference>
<dbReference type="AlphaFoldDB" id="A0A7C2V498"/>
<dbReference type="FunFam" id="3.40.50.920:FF:000002">
    <property type="entry name" value="1-deoxy-D-xylulose-5-phosphate synthase"/>
    <property type="match status" value="1"/>
</dbReference>
<dbReference type="InterPro" id="IPR009014">
    <property type="entry name" value="Transketo_C/PFOR_II"/>
</dbReference>
<dbReference type="InterPro" id="IPR005475">
    <property type="entry name" value="Transketolase-like_Pyr-bd"/>
</dbReference>
<dbReference type="NCBIfam" id="TIGR00204">
    <property type="entry name" value="dxs"/>
    <property type="match status" value="1"/>
</dbReference>
<dbReference type="PANTHER" id="PTHR43322:SF5">
    <property type="entry name" value="1-DEOXY-D-XYLULOSE-5-PHOSPHATE SYNTHASE, CHLOROPLASTIC"/>
    <property type="match status" value="1"/>
</dbReference>
<organism evidence="13">
    <name type="scientific">Hydrogenobacter sp</name>
    <dbReference type="NCBI Taxonomy" id="2152829"/>
    <lineage>
        <taxon>Bacteria</taxon>
        <taxon>Pseudomonadati</taxon>
        <taxon>Aquificota</taxon>
        <taxon>Aquificia</taxon>
        <taxon>Aquificales</taxon>
        <taxon>Aquificaceae</taxon>
        <taxon>Hydrogenobacter</taxon>
    </lineage>
</organism>
<dbReference type="GO" id="GO:0000287">
    <property type="term" value="F:magnesium ion binding"/>
    <property type="evidence" value="ECO:0007669"/>
    <property type="project" value="UniProtKB-UniRule"/>
</dbReference>
<protein>
    <recommendedName>
        <fullName evidence="11">1-deoxy-D-xylulose-5-phosphate synthase</fullName>
        <ecNumber evidence="11">2.2.1.7</ecNumber>
    </recommendedName>
    <alternativeName>
        <fullName evidence="11">1-deoxyxylulose-5-phosphate synthase</fullName>
        <shortName evidence="11">DXP synthase</shortName>
        <shortName evidence="11">DXPS</shortName>
    </alternativeName>
</protein>
<dbReference type="InterPro" id="IPR029061">
    <property type="entry name" value="THDP-binding"/>
</dbReference>
<evidence type="ECO:0000256" key="9">
    <source>
        <dbReference type="ARBA" id="ARBA00023229"/>
    </source>
</evidence>
<dbReference type="Pfam" id="PF02779">
    <property type="entry name" value="Transket_pyr"/>
    <property type="match status" value="1"/>
</dbReference>
<evidence type="ECO:0000256" key="2">
    <source>
        <dbReference type="ARBA" id="ARBA00011081"/>
    </source>
</evidence>
<gene>
    <name evidence="11" type="primary">dxs</name>
    <name evidence="13" type="ORF">ENO47_07725</name>
</gene>
<comment type="catalytic activity">
    <reaction evidence="11">
        <text>D-glyceraldehyde 3-phosphate + pyruvate + H(+) = 1-deoxy-D-xylulose 5-phosphate + CO2</text>
        <dbReference type="Rhea" id="RHEA:12605"/>
        <dbReference type="ChEBI" id="CHEBI:15361"/>
        <dbReference type="ChEBI" id="CHEBI:15378"/>
        <dbReference type="ChEBI" id="CHEBI:16526"/>
        <dbReference type="ChEBI" id="CHEBI:57792"/>
        <dbReference type="ChEBI" id="CHEBI:59776"/>
        <dbReference type="EC" id="2.2.1.7"/>
    </reaction>
</comment>
<dbReference type="Gene3D" id="3.40.50.920">
    <property type="match status" value="1"/>
</dbReference>
<dbReference type="HAMAP" id="MF_00315">
    <property type="entry name" value="DXP_synth"/>
    <property type="match status" value="1"/>
</dbReference>
<dbReference type="InterPro" id="IPR049557">
    <property type="entry name" value="Transketolase_CS"/>
</dbReference>
<dbReference type="Pfam" id="PF13292">
    <property type="entry name" value="DXP_synthase_N"/>
    <property type="match status" value="1"/>
</dbReference>
<dbReference type="PANTHER" id="PTHR43322">
    <property type="entry name" value="1-D-DEOXYXYLULOSE 5-PHOSPHATE SYNTHASE-RELATED"/>
    <property type="match status" value="1"/>
</dbReference>
<comment type="caution">
    <text evidence="13">The sequence shown here is derived from an EMBL/GenBank/DDBJ whole genome shotgun (WGS) entry which is preliminary data.</text>
</comment>
<dbReference type="FunFam" id="3.40.50.970:FF:000005">
    <property type="entry name" value="1-deoxy-D-xylulose-5-phosphate synthase"/>
    <property type="match status" value="1"/>
</dbReference>
<feature type="binding site" evidence="11">
    <location>
        <position position="288"/>
    </location>
    <ligand>
        <name>thiamine diphosphate</name>
        <dbReference type="ChEBI" id="CHEBI:58937"/>
    </ligand>
</feature>
<dbReference type="GO" id="GO:0019288">
    <property type="term" value="P:isopentenyl diphosphate biosynthetic process, methylerythritol 4-phosphate pathway"/>
    <property type="evidence" value="ECO:0007669"/>
    <property type="project" value="TreeGrafter"/>
</dbReference>
<evidence type="ECO:0000256" key="6">
    <source>
        <dbReference type="ARBA" id="ARBA00022842"/>
    </source>
</evidence>
<evidence type="ECO:0000259" key="12">
    <source>
        <dbReference type="SMART" id="SM00861"/>
    </source>
</evidence>
<dbReference type="CDD" id="cd02007">
    <property type="entry name" value="TPP_DXS"/>
    <property type="match status" value="1"/>
</dbReference>
<dbReference type="PROSITE" id="PS00801">
    <property type="entry name" value="TRANSKETOLASE_1"/>
    <property type="match status" value="1"/>
</dbReference>
<dbReference type="Pfam" id="PF02780">
    <property type="entry name" value="Transketolase_C"/>
    <property type="match status" value="1"/>
</dbReference>
<dbReference type="UniPathway" id="UPA00064">
    <property type="reaction ID" value="UER00091"/>
</dbReference>
<dbReference type="SUPFAM" id="SSF52922">
    <property type="entry name" value="TK C-terminal domain-like"/>
    <property type="match status" value="1"/>
</dbReference>
<reference evidence="13" key="1">
    <citation type="journal article" date="2020" name="mSystems">
        <title>Genome- and Community-Level Interaction Insights into Carbon Utilization and Element Cycling Functions of Hydrothermarchaeota in Hydrothermal Sediment.</title>
        <authorList>
            <person name="Zhou Z."/>
            <person name="Liu Y."/>
            <person name="Xu W."/>
            <person name="Pan J."/>
            <person name="Luo Z.H."/>
            <person name="Li M."/>
        </authorList>
    </citation>
    <scope>NUCLEOTIDE SEQUENCE [LARGE SCALE GENOMIC DNA]</scope>
    <source>
        <strain evidence="13">SpSt-132</strain>
    </source>
</reference>
<name>A0A7C2V498_9AQUI</name>
<feature type="binding site" evidence="11">
    <location>
        <position position="180"/>
    </location>
    <ligand>
        <name>Mg(2+)</name>
        <dbReference type="ChEBI" id="CHEBI:18420"/>
    </ligand>
</feature>
<dbReference type="EMBL" id="DSFP01000067">
    <property type="protein sequence ID" value="HEW46534.1"/>
    <property type="molecule type" value="Genomic_DNA"/>
</dbReference>
<comment type="function">
    <text evidence="10 11">Catalyzes the acyloin condensation reaction between C atoms 2 and 3 of pyruvate and glyceraldehyde 3-phosphate to yield 1-deoxy-D-xylulose-5-phosphate (DXP).</text>
</comment>
<evidence type="ECO:0000256" key="3">
    <source>
        <dbReference type="ARBA" id="ARBA00011738"/>
    </source>
</evidence>
<feature type="binding site" evidence="11">
    <location>
        <position position="150"/>
    </location>
    <ligand>
        <name>Mg(2+)</name>
        <dbReference type="ChEBI" id="CHEBI:18420"/>
    </ligand>
</feature>
<comment type="cofactor">
    <cofactor evidence="11">
        <name>thiamine diphosphate</name>
        <dbReference type="ChEBI" id="CHEBI:58937"/>
    </cofactor>
    <text evidence="11">Binds 1 thiamine pyrophosphate per subunit.</text>
</comment>
<evidence type="ECO:0000256" key="5">
    <source>
        <dbReference type="ARBA" id="ARBA00022723"/>
    </source>
</evidence>
<evidence type="ECO:0000256" key="11">
    <source>
        <dbReference type="HAMAP-Rule" id="MF_00315"/>
    </source>
</evidence>
<feature type="binding site" evidence="11">
    <location>
        <begin position="118"/>
        <end position="120"/>
    </location>
    <ligand>
        <name>thiamine diphosphate</name>
        <dbReference type="ChEBI" id="CHEBI:58937"/>
    </ligand>
</feature>
<evidence type="ECO:0000256" key="7">
    <source>
        <dbReference type="ARBA" id="ARBA00022977"/>
    </source>
</evidence>
<keyword evidence="5 11" id="KW-0479">Metal-binding</keyword>
<dbReference type="GO" id="GO:0016114">
    <property type="term" value="P:terpenoid biosynthetic process"/>
    <property type="evidence" value="ECO:0007669"/>
    <property type="project" value="UniProtKB-UniRule"/>
</dbReference>
<dbReference type="PROSITE" id="PS00802">
    <property type="entry name" value="TRANSKETOLASE_2"/>
    <property type="match status" value="1"/>
</dbReference>
<keyword evidence="4 11" id="KW-0808">Transferase</keyword>
<proteinExistence type="inferred from homology"/>
<feature type="domain" description="Transketolase-like pyrimidine-binding" evidence="12">
    <location>
        <begin position="318"/>
        <end position="482"/>
    </location>
</feature>
<evidence type="ECO:0000256" key="10">
    <source>
        <dbReference type="ARBA" id="ARBA00055605"/>
    </source>
</evidence>
<feature type="binding site" evidence="11">
    <location>
        <position position="369"/>
    </location>
    <ligand>
        <name>thiamine diphosphate</name>
        <dbReference type="ChEBI" id="CHEBI:58937"/>
    </ligand>
</feature>
<evidence type="ECO:0000256" key="8">
    <source>
        <dbReference type="ARBA" id="ARBA00023052"/>
    </source>
</evidence>
<comment type="cofactor">
    <cofactor evidence="11">
        <name>Mg(2+)</name>
        <dbReference type="ChEBI" id="CHEBI:18420"/>
    </cofactor>
    <text evidence="11">Binds 1 Mg(2+) ion per subunit.</text>
</comment>
<accession>A0A7C2V498</accession>
<dbReference type="Gene3D" id="3.40.50.970">
    <property type="match status" value="2"/>
</dbReference>
<comment type="subunit">
    <text evidence="3 11">Homodimer.</text>
</comment>
<dbReference type="GO" id="GO:0005829">
    <property type="term" value="C:cytosol"/>
    <property type="evidence" value="ECO:0007669"/>
    <property type="project" value="TreeGrafter"/>
</dbReference>
<dbReference type="NCBIfam" id="NF003933">
    <property type="entry name" value="PRK05444.2-2"/>
    <property type="match status" value="1"/>
</dbReference>
<dbReference type="GO" id="GO:0030976">
    <property type="term" value="F:thiamine pyrophosphate binding"/>
    <property type="evidence" value="ECO:0007669"/>
    <property type="project" value="UniProtKB-UniRule"/>
</dbReference>
<keyword evidence="6 11" id="KW-0460">Magnesium</keyword>
<dbReference type="GO" id="GO:0008661">
    <property type="term" value="F:1-deoxy-D-xylulose-5-phosphate synthase activity"/>
    <property type="evidence" value="ECO:0007669"/>
    <property type="project" value="UniProtKB-UniRule"/>
</dbReference>
<evidence type="ECO:0000256" key="4">
    <source>
        <dbReference type="ARBA" id="ARBA00022679"/>
    </source>
</evidence>
<feature type="binding site" evidence="11">
    <location>
        <position position="77"/>
    </location>
    <ligand>
        <name>thiamine diphosphate</name>
        <dbReference type="ChEBI" id="CHEBI:58937"/>
    </ligand>
</feature>
<dbReference type="EC" id="2.2.1.7" evidence="11"/>
<dbReference type="InterPro" id="IPR020826">
    <property type="entry name" value="Transketolase_BS"/>
</dbReference>
<feature type="binding site" evidence="11">
    <location>
        <position position="180"/>
    </location>
    <ligand>
        <name>thiamine diphosphate</name>
        <dbReference type="ChEBI" id="CHEBI:58937"/>
    </ligand>
</feature>
<comment type="pathway">
    <text evidence="1 11">Metabolic intermediate biosynthesis; 1-deoxy-D-xylulose 5-phosphate biosynthesis; 1-deoxy-D-xylulose 5-phosphate from D-glyceraldehyde 3-phosphate and pyruvate: step 1/1.</text>
</comment>
<keyword evidence="7 11" id="KW-0784">Thiamine biosynthesis</keyword>
<feature type="binding site" evidence="11">
    <location>
        <begin position="151"/>
        <end position="152"/>
    </location>
    <ligand>
        <name>thiamine diphosphate</name>
        <dbReference type="ChEBI" id="CHEBI:58937"/>
    </ligand>
</feature>
<evidence type="ECO:0000256" key="1">
    <source>
        <dbReference type="ARBA" id="ARBA00004980"/>
    </source>
</evidence>